<dbReference type="InterPro" id="IPR000629">
    <property type="entry name" value="RNA-helicase_DEAD-box_CS"/>
</dbReference>
<accession>H2U3H1</accession>
<dbReference type="GO" id="GO:0000932">
    <property type="term" value="C:P-body"/>
    <property type="evidence" value="ECO:0007669"/>
    <property type="project" value="UniProtKB-SubCell"/>
</dbReference>
<feature type="region of interest" description="Disordered" evidence="14">
    <location>
        <begin position="1"/>
        <end position="58"/>
    </location>
</feature>
<dbReference type="Pfam" id="PF00270">
    <property type="entry name" value="DEAD"/>
    <property type="match status" value="1"/>
</dbReference>
<proteinExistence type="inferred from homology"/>
<feature type="domain" description="DEAD-box RNA helicase Q" evidence="17">
    <location>
        <begin position="89"/>
        <end position="117"/>
    </location>
</feature>
<dbReference type="InterPro" id="IPR027417">
    <property type="entry name" value="P-loop_NTPase"/>
</dbReference>
<evidence type="ECO:0000256" key="10">
    <source>
        <dbReference type="ARBA" id="ARBA00041970"/>
    </source>
</evidence>
<keyword evidence="5 13" id="KW-0378">Hydrolase</keyword>
<feature type="compositionally biased region" description="Gly residues" evidence="14">
    <location>
        <begin position="49"/>
        <end position="58"/>
    </location>
</feature>
<dbReference type="PROSITE" id="PS00039">
    <property type="entry name" value="DEAD_ATP_HELICASE"/>
    <property type="match status" value="1"/>
</dbReference>
<evidence type="ECO:0000259" key="17">
    <source>
        <dbReference type="PROSITE" id="PS51195"/>
    </source>
</evidence>
<dbReference type="Ensembl" id="ENSTRUT00000031605.3">
    <property type="protein sequence ID" value="ENSTRUP00000031482.2"/>
    <property type="gene ID" value="ENSTRUG00000012432.3"/>
</dbReference>
<dbReference type="CDD" id="cd17940">
    <property type="entry name" value="DEADc_DDX6"/>
    <property type="match status" value="1"/>
</dbReference>
<feature type="short sequence motif" description="Q motif" evidence="12">
    <location>
        <begin position="89"/>
        <end position="117"/>
    </location>
</feature>
<evidence type="ECO:0000259" key="15">
    <source>
        <dbReference type="PROSITE" id="PS51192"/>
    </source>
</evidence>
<keyword evidence="19" id="KW-1185">Reference proteome</keyword>
<dbReference type="SUPFAM" id="SSF52540">
    <property type="entry name" value="P-loop containing nucleoside triphosphate hydrolases"/>
    <property type="match status" value="2"/>
</dbReference>
<evidence type="ECO:0000259" key="16">
    <source>
        <dbReference type="PROSITE" id="PS51194"/>
    </source>
</evidence>
<protein>
    <recommendedName>
        <fullName evidence="2">RNA helicase</fullName>
        <ecNumber evidence="2">3.6.4.13</ecNumber>
    </recommendedName>
    <alternativeName>
        <fullName evidence="10">DEAD box protein 6</fullName>
    </alternativeName>
</protein>
<dbReference type="GO" id="GO:0003723">
    <property type="term" value="F:RNA binding"/>
    <property type="evidence" value="ECO:0007669"/>
    <property type="project" value="UniProtKB-KW"/>
</dbReference>
<evidence type="ECO:0000256" key="14">
    <source>
        <dbReference type="SAM" id="MobiDB-lite"/>
    </source>
</evidence>
<keyword evidence="8" id="KW-0694">RNA-binding</keyword>
<keyword evidence="3" id="KW-0963">Cytoplasm</keyword>
<evidence type="ECO:0000256" key="13">
    <source>
        <dbReference type="RuleBase" id="RU000492"/>
    </source>
</evidence>
<feature type="domain" description="Helicase C-terminal" evidence="16">
    <location>
        <begin position="301"/>
        <end position="455"/>
    </location>
</feature>
<dbReference type="InterPro" id="IPR001650">
    <property type="entry name" value="Helicase_C-like"/>
</dbReference>
<evidence type="ECO:0000256" key="4">
    <source>
        <dbReference type="ARBA" id="ARBA00022741"/>
    </source>
</evidence>
<dbReference type="Pfam" id="PF00271">
    <property type="entry name" value="Helicase_C"/>
    <property type="match status" value="1"/>
</dbReference>
<evidence type="ECO:0000256" key="3">
    <source>
        <dbReference type="ARBA" id="ARBA00022490"/>
    </source>
</evidence>
<comment type="similarity">
    <text evidence="9">Belongs to the DEAD box helicase family. DDX6/DHH1 subfamily.</text>
</comment>
<comment type="subcellular location">
    <subcellularLocation>
        <location evidence="1">Cytoplasm</location>
        <location evidence="1">P-body</location>
    </subcellularLocation>
</comment>
<reference evidence="18" key="2">
    <citation type="submission" date="2025-08" db="UniProtKB">
        <authorList>
            <consortium name="Ensembl"/>
        </authorList>
    </citation>
    <scope>IDENTIFICATION</scope>
</reference>
<dbReference type="eggNOG" id="KOG0326">
    <property type="taxonomic scope" value="Eukaryota"/>
</dbReference>
<keyword evidence="6 13" id="KW-0347">Helicase</keyword>
<sequence length="455" mass="50848">MATTRTETVGPVILGLNKQNGQLRGQTKPVSVQSASAAPGKALAPSQTAGGGPQDGGGIKFGDDWKRNLKLPPKDHRVRTSDVTSTKGNEFEDYCLKRELLMGIFEMGWEKPSPIQEESIPIALSGRDILARAKNGTGKSGAYLIPMLERIDLKKDHIQAMVLVPTRELALQVSQISIQIAKHLGGVKVMATTGGTNLRDDIMRLDETVHVVIATPGRILDLIKKGVAKVDRVHIMVMDEADKLLSQDFVVLVEDIISFLAKNRQILLYSATFPISVQKFMAKHLQKPYEINLMEELTLKGITQYYAYVTERQKVHCLNTLFSRLQINQSIIFCNSTQRVELLAKKITQLGYSCFYIHAKMMQEYRNRVFHDFRNGLCRNLVCTGRFGHLGLAINLITSEDRFNLKTIEEQLITDIKPIPGSIDKSLYVAEFHCSSADCEVEEVEEKPGHQKDSP</sequence>
<evidence type="ECO:0000256" key="2">
    <source>
        <dbReference type="ARBA" id="ARBA00012552"/>
    </source>
</evidence>
<organism evidence="18 19">
    <name type="scientific">Takifugu rubripes</name>
    <name type="common">Japanese pufferfish</name>
    <name type="synonym">Fugu rubripes</name>
    <dbReference type="NCBI Taxonomy" id="31033"/>
    <lineage>
        <taxon>Eukaryota</taxon>
        <taxon>Metazoa</taxon>
        <taxon>Chordata</taxon>
        <taxon>Craniata</taxon>
        <taxon>Vertebrata</taxon>
        <taxon>Euteleostomi</taxon>
        <taxon>Actinopterygii</taxon>
        <taxon>Neopterygii</taxon>
        <taxon>Teleostei</taxon>
        <taxon>Neoteleostei</taxon>
        <taxon>Acanthomorphata</taxon>
        <taxon>Eupercaria</taxon>
        <taxon>Tetraodontiformes</taxon>
        <taxon>Tetradontoidea</taxon>
        <taxon>Tetraodontidae</taxon>
        <taxon>Takifugu</taxon>
    </lineage>
</organism>
<evidence type="ECO:0000256" key="7">
    <source>
        <dbReference type="ARBA" id="ARBA00022840"/>
    </source>
</evidence>
<dbReference type="GO" id="GO:0016787">
    <property type="term" value="F:hydrolase activity"/>
    <property type="evidence" value="ECO:0007669"/>
    <property type="project" value="UniProtKB-KW"/>
</dbReference>
<dbReference type="Gene3D" id="3.40.50.300">
    <property type="entry name" value="P-loop containing nucleotide triphosphate hydrolases"/>
    <property type="match status" value="2"/>
</dbReference>
<dbReference type="EC" id="3.6.4.13" evidence="2"/>
<evidence type="ECO:0000256" key="12">
    <source>
        <dbReference type="PROSITE-ProRule" id="PRU00552"/>
    </source>
</evidence>
<evidence type="ECO:0000256" key="5">
    <source>
        <dbReference type="ARBA" id="ARBA00022801"/>
    </source>
</evidence>
<evidence type="ECO:0000256" key="9">
    <source>
        <dbReference type="ARBA" id="ARBA00038316"/>
    </source>
</evidence>
<reference evidence="18 19" key="1">
    <citation type="journal article" date="2011" name="Genome Biol. Evol.">
        <title>Integration of the genetic map and genome assembly of fugu facilitates insights into distinct features of genome evolution in teleosts and mammals.</title>
        <authorList>
            <person name="Kai W."/>
            <person name="Kikuchi K."/>
            <person name="Tohari S."/>
            <person name="Chew A.K."/>
            <person name="Tay A."/>
            <person name="Fujiwara A."/>
            <person name="Hosoya S."/>
            <person name="Suetake H."/>
            <person name="Naruse K."/>
            <person name="Brenner S."/>
            <person name="Suzuki Y."/>
            <person name="Venkatesh B."/>
        </authorList>
    </citation>
    <scope>NUCLEOTIDE SEQUENCE [LARGE SCALE GENOMIC DNA]</scope>
</reference>
<dbReference type="AlphaFoldDB" id="H2U3H1"/>
<comment type="catalytic activity">
    <reaction evidence="11">
        <text>ATP + H2O = ADP + phosphate + H(+)</text>
        <dbReference type="Rhea" id="RHEA:13065"/>
        <dbReference type="ChEBI" id="CHEBI:15377"/>
        <dbReference type="ChEBI" id="CHEBI:15378"/>
        <dbReference type="ChEBI" id="CHEBI:30616"/>
        <dbReference type="ChEBI" id="CHEBI:43474"/>
        <dbReference type="ChEBI" id="CHEBI:456216"/>
        <dbReference type="EC" id="3.6.4.13"/>
    </reaction>
</comment>
<dbReference type="SMART" id="SM00487">
    <property type="entry name" value="DEXDc"/>
    <property type="match status" value="1"/>
</dbReference>
<dbReference type="PROSITE" id="PS51192">
    <property type="entry name" value="HELICASE_ATP_BIND_1"/>
    <property type="match status" value="1"/>
</dbReference>
<dbReference type="GeneTree" id="ENSGT00940000165835"/>
<dbReference type="CDD" id="cd18787">
    <property type="entry name" value="SF2_C_DEAD"/>
    <property type="match status" value="1"/>
</dbReference>
<dbReference type="GO" id="GO:0005524">
    <property type="term" value="F:ATP binding"/>
    <property type="evidence" value="ECO:0007669"/>
    <property type="project" value="UniProtKB-KW"/>
</dbReference>
<name>H2U3H1_TAKRU</name>
<dbReference type="HOGENOM" id="CLU_003041_30_0_1"/>
<dbReference type="PANTHER" id="PTHR47960">
    <property type="entry name" value="DEAD-BOX ATP-DEPENDENT RNA HELICASE 50"/>
    <property type="match status" value="1"/>
</dbReference>
<dbReference type="Proteomes" id="UP000005226">
    <property type="component" value="Chromosome 12"/>
</dbReference>
<feature type="compositionally biased region" description="Polar residues" evidence="14">
    <location>
        <begin position="17"/>
        <end position="36"/>
    </location>
</feature>
<keyword evidence="4 13" id="KW-0547">Nucleotide-binding</keyword>
<feature type="domain" description="Helicase ATP-binding" evidence="15">
    <location>
        <begin position="120"/>
        <end position="291"/>
    </location>
</feature>
<reference evidence="18" key="3">
    <citation type="submission" date="2025-09" db="UniProtKB">
        <authorList>
            <consortium name="Ensembl"/>
        </authorList>
    </citation>
    <scope>IDENTIFICATION</scope>
</reference>
<dbReference type="GO" id="GO:0003724">
    <property type="term" value="F:RNA helicase activity"/>
    <property type="evidence" value="ECO:0007669"/>
    <property type="project" value="UniProtKB-EC"/>
</dbReference>
<dbReference type="InterPro" id="IPR011545">
    <property type="entry name" value="DEAD/DEAH_box_helicase_dom"/>
</dbReference>
<keyword evidence="7 13" id="KW-0067">ATP-binding</keyword>
<evidence type="ECO:0000313" key="18">
    <source>
        <dbReference type="Ensembl" id="ENSTRUP00000031482.2"/>
    </source>
</evidence>
<evidence type="ECO:0000313" key="19">
    <source>
        <dbReference type="Proteomes" id="UP000005226"/>
    </source>
</evidence>
<evidence type="ECO:0000256" key="1">
    <source>
        <dbReference type="ARBA" id="ARBA00004201"/>
    </source>
</evidence>
<dbReference type="InterPro" id="IPR014014">
    <property type="entry name" value="RNA_helicase_DEAD_Q_motif"/>
</dbReference>
<dbReference type="FunFam" id="3.40.50.300:FF:000364">
    <property type="entry name" value="ATP-dependent RNA helicase DDX6"/>
    <property type="match status" value="1"/>
</dbReference>
<gene>
    <name evidence="18" type="primary">ddx61</name>
</gene>
<dbReference type="PROSITE" id="PS51194">
    <property type="entry name" value="HELICASE_CTER"/>
    <property type="match status" value="1"/>
</dbReference>
<evidence type="ECO:0000256" key="6">
    <source>
        <dbReference type="ARBA" id="ARBA00022806"/>
    </source>
</evidence>
<evidence type="ECO:0000256" key="8">
    <source>
        <dbReference type="ARBA" id="ARBA00022884"/>
    </source>
</evidence>
<dbReference type="PROSITE" id="PS51195">
    <property type="entry name" value="Q_MOTIF"/>
    <property type="match status" value="1"/>
</dbReference>
<dbReference type="InterPro" id="IPR014001">
    <property type="entry name" value="Helicase_ATP-bd"/>
</dbReference>
<evidence type="ECO:0000256" key="11">
    <source>
        <dbReference type="ARBA" id="ARBA00047984"/>
    </source>
</evidence>